<keyword evidence="3" id="KW-0012">Acyltransferase</keyword>
<dbReference type="PANTHER" id="PTHR13947:SF58">
    <property type="entry name" value="8B (PUTATIVE,_PSEUDO-RELATED"/>
    <property type="match status" value="1"/>
</dbReference>
<dbReference type="PANTHER" id="PTHR13947">
    <property type="entry name" value="GNAT FAMILY N-ACETYLTRANSFERASE"/>
    <property type="match status" value="1"/>
</dbReference>
<dbReference type="CDD" id="cd04301">
    <property type="entry name" value="NAT_SF"/>
    <property type="match status" value="1"/>
</dbReference>
<gene>
    <name evidence="3" type="ORF">OV079_28225</name>
</gene>
<evidence type="ECO:0000313" key="4">
    <source>
        <dbReference type="Proteomes" id="UP001150924"/>
    </source>
</evidence>
<keyword evidence="1 3" id="KW-0808">Transferase</keyword>
<dbReference type="Gene3D" id="3.40.630.30">
    <property type="match status" value="1"/>
</dbReference>
<feature type="domain" description="N-acetyltransferase" evidence="2">
    <location>
        <begin position="1"/>
        <end position="177"/>
    </location>
</feature>
<sequence length="179" mass="19381">MTLRPIHWPDDAPRLQAFDASYSTSTIFVPEVVGMTVALRETGLAVPFHKTYAPETLVEAAATAAFAVTSEAASGALEGFATVQLQRWNRSAELSALFVAPGSRGRGLGRALLTAALDFAHRERVRCVTLETQTSNVPAIRFYQRMGFRFCGIHTALYDPAAAAPEEVAVFFTYALDPA</sequence>
<dbReference type="AlphaFoldDB" id="A0A9X3ESH2"/>
<evidence type="ECO:0000313" key="3">
    <source>
        <dbReference type="EMBL" id="MCY1009383.1"/>
    </source>
</evidence>
<dbReference type="PROSITE" id="PS51186">
    <property type="entry name" value="GNAT"/>
    <property type="match status" value="1"/>
</dbReference>
<keyword evidence="4" id="KW-1185">Reference proteome</keyword>
<evidence type="ECO:0000259" key="2">
    <source>
        <dbReference type="PROSITE" id="PS51186"/>
    </source>
</evidence>
<dbReference type="InterPro" id="IPR050769">
    <property type="entry name" value="NAT_camello-type"/>
</dbReference>
<organism evidence="3 4">
    <name type="scientific">Nannocystis pusilla</name>
    <dbReference type="NCBI Taxonomy" id="889268"/>
    <lineage>
        <taxon>Bacteria</taxon>
        <taxon>Pseudomonadati</taxon>
        <taxon>Myxococcota</taxon>
        <taxon>Polyangia</taxon>
        <taxon>Nannocystales</taxon>
        <taxon>Nannocystaceae</taxon>
        <taxon>Nannocystis</taxon>
    </lineage>
</organism>
<reference evidence="3" key="1">
    <citation type="submission" date="2022-11" db="EMBL/GenBank/DDBJ databases">
        <title>Minimal conservation of predation-associated metabolite biosynthetic gene clusters underscores biosynthetic potential of Myxococcota including descriptions for ten novel species: Archangium lansinium sp. nov., Myxococcus landrumus sp. nov., Nannocystis bai.</title>
        <authorList>
            <person name="Ahearne A."/>
            <person name="Stevens C."/>
            <person name="Phillips K."/>
        </authorList>
    </citation>
    <scope>NUCLEOTIDE SEQUENCE</scope>
    <source>
        <strain evidence="3">Na p29</strain>
    </source>
</reference>
<dbReference type="InterPro" id="IPR016181">
    <property type="entry name" value="Acyl_CoA_acyltransferase"/>
</dbReference>
<dbReference type="EC" id="2.3.1.-" evidence="3"/>
<dbReference type="InterPro" id="IPR000182">
    <property type="entry name" value="GNAT_dom"/>
</dbReference>
<evidence type="ECO:0000256" key="1">
    <source>
        <dbReference type="ARBA" id="ARBA00022679"/>
    </source>
</evidence>
<name>A0A9X3ESH2_9BACT</name>
<proteinExistence type="predicted"/>
<comment type="caution">
    <text evidence="3">The sequence shown here is derived from an EMBL/GenBank/DDBJ whole genome shotgun (WGS) entry which is preliminary data.</text>
</comment>
<dbReference type="EMBL" id="JAPNKE010000002">
    <property type="protein sequence ID" value="MCY1009383.1"/>
    <property type="molecule type" value="Genomic_DNA"/>
</dbReference>
<dbReference type="Pfam" id="PF00583">
    <property type="entry name" value="Acetyltransf_1"/>
    <property type="match status" value="1"/>
</dbReference>
<accession>A0A9X3ESH2</accession>
<protein>
    <submittedName>
        <fullName evidence="3">GNAT family N-acetyltransferase</fullName>
        <ecNumber evidence="3">2.3.1.-</ecNumber>
    </submittedName>
</protein>
<dbReference type="GO" id="GO:0008080">
    <property type="term" value="F:N-acetyltransferase activity"/>
    <property type="evidence" value="ECO:0007669"/>
    <property type="project" value="InterPro"/>
</dbReference>
<dbReference type="Proteomes" id="UP001150924">
    <property type="component" value="Unassembled WGS sequence"/>
</dbReference>
<dbReference type="RefSeq" id="WP_267772047.1">
    <property type="nucleotide sequence ID" value="NZ_JAPNKE010000002.1"/>
</dbReference>
<dbReference type="SUPFAM" id="SSF55729">
    <property type="entry name" value="Acyl-CoA N-acyltransferases (Nat)"/>
    <property type="match status" value="1"/>
</dbReference>